<gene>
    <name evidence="1" type="ORF">SAMN02745206_02139</name>
</gene>
<accession>A0A1M5C824</accession>
<keyword evidence="2" id="KW-1185">Reference proteome</keyword>
<name>A0A1M5C824_9BACT</name>
<reference evidence="2" key="1">
    <citation type="submission" date="2016-11" db="EMBL/GenBank/DDBJ databases">
        <authorList>
            <person name="Varghese N."/>
            <person name="Submissions S."/>
        </authorList>
    </citation>
    <scope>NUCLEOTIDE SEQUENCE [LARGE SCALE GENOMIC DNA]</scope>
    <source>
        <strain evidence="2">DSM 9756</strain>
    </source>
</reference>
<dbReference type="AlphaFoldDB" id="A0A1M5C824"/>
<evidence type="ECO:0000313" key="1">
    <source>
        <dbReference type="EMBL" id="SHF50934.1"/>
    </source>
</evidence>
<proteinExistence type="predicted"/>
<dbReference type="Proteomes" id="UP000184076">
    <property type="component" value="Unassembled WGS sequence"/>
</dbReference>
<sequence>MTFEQLMEKLDALEARCPKLGHQVSFGYCRRENGNLPCSRTPACWQHRFHAEAVLRRLLTPEEWDAAFSKAPKPRVDSLLEAIEAAKTRRSASP</sequence>
<organism evidence="1 2">
    <name type="scientific">Desulfacinum infernum DSM 9756</name>
    <dbReference type="NCBI Taxonomy" id="1121391"/>
    <lineage>
        <taxon>Bacteria</taxon>
        <taxon>Pseudomonadati</taxon>
        <taxon>Thermodesulfobacteriota</taxon>
        <taxon>Syntrophobacteria</taxon>
        <taxon>Syntrophobacterales</taxon>
        <taxon>Syntrophobacteraceae</taxon>
        <taxon>Desulfacinum</taxon>
    </lineage>
</organism>
<dbReference type="RefSeq" id="WP_218588429.1">
    <property type="nucleotide sequence ID" value="NZ_FQVB01000019.1"/>
</dbReference>
<evidence type="ECO:0000313" key="2">
    <source>
        <dbReference type="Proteomes" id="UP000184076"/>
    </source>
</evidence>
<dbReference type="EMBL" id="FQVB01000019">
    <property type="protein sequence ID" value="SHF50934.1"/>
    <property type="molecule type" value="Genomic_DNA"/>
</dbReference>
<protein>
    <submittedName>
        <fullName evidence="1">Uncharacterized protein</fullName>
    </submittedName>
</protein>